<dbReference type="Proteomes" id="UP000790709">
    <property type="component" value="Unassembled WGS sequence"/>
</dbReference>
<gene>
    <name evidence="1" type="ORF">BV22DRAFT_1191239</name>
</gene>
<organism evidence="1 2">
    <name type="scientific">Leucogyrophana mollusca</name>
    <dbReference type="NCBI Taxonomy" id="85980"/>
    <lineage>
        <taxon>Eukaryota</taxon>
        <taxon>Fungi</taxon>
        <taxon>Dikarya</taxon>
        <taxon>Basidiomycota</taxon>
        <taxon>Agaricomycotina</taxon>
        <taxon>Agaricomycetes</taxon>
        <taxon>Agaricomycetidae</taxon>
        <taxon>Boletales</taxon>
        <taxon>Boletales incertae sedis</taxon>
        <taxon>Leucogyrophana</taxon>
    </lineage>
</organism>
<sequence>MYFEQFESLSVASQSWQARPDAIDGAGLPANPYASINALPVELLLAILEPLCLEWQAATYTRPTRFHEDMLVSPTSPLSLASVCCWWMQVLLGLPTIWTRIIIQVDSQPTPLSLIKFFLAASRNLPLSVVITRRGGTFSEIDPYEATRVASAMRLIRHCIWRCVSLHVHVIQRSSLPKLGCGRLVKAPQLRDLKLDCRTDDEQDSGRPSTTAIARRRFRSPKLDTLDIVVGDFLEAGIRGTGWFCGVTELSLAHYCPPADYYVTGEALSLYHLLETLQPCASHLSSLVLTHLECRIGPGEPRLSFPSLKRVTLKNITSEAIHHFFRVVEGSITCTTLAACPINATTVSITNAQSPVTCLAMENFEDNRDLDPADFLELWTGETLFFRNCPFFTDDLLEYMDTSFDTALGRSFICPNLQRLGIIRCTDFSINALKALILVRRMAVIAWYGDAKTEAQYTGDIDRPTSIRKLEYMGGDAPPLSAEDRRWFQEHVPEFGWGTELVDIAEF</sequence>
<evidence type="ECO:0000313" key="1">
    <source>
        <dbReference type="EMBL" id="KAH7930408.1"/>
    </source>
</evidence>
<proteinExistence type="predicted"/>
<accession>A0ACB8BYS1</accession>
<comment type="caution">
    <text evidence="1">The sequence shown here is derived from an EMBL/GenBank/DDBJ whole genome shotgun (WGS) entry which is preliminary data.</text>
</comment>
<dbReference type="EMBL" id="MU266332">
    <property type="protein sequence ID" value="KAH7930408.1"/>
    <property type="molecule type" value="Genomic_DNA"/>
</dbReference>
<keyword evidence="2" id="KW-1185">Reference proteome</keyword>
<protein>
    <submittedName>
        <fullName evidence="1">Uncharacterized protein</fullName>
    </submittedName>
</protein>
<evidence type="ECO:0000313" key="2">
    <source>
        <dbReference type="Proteomes" id="UP000790709"/>
    </source>
</evidence>
<name>A0ACB8BYS1_9AGAM</name>
<reference evidence="1" key="1">
    <citation type="journal article" date="2021" name="New Phytol.">
        <title>Evolutionary innovations through gain and loss of genes in the ectomycorrhizal Boletales.</title>
        <authorList>
            <person name="Wu G."/>
            <person name="Miyauchi S."/>
            <person name="Morin E."/>
            <person name="Kuo A."/>
            <person name="Drula E."/>
            <person name="Varga T."/>
            <person name="Kohler A."/>
            <person name="Feng B."/>
            <person name="Cao Y."/>
            <person name="Lipzen A."/>
            <person name="Daum C."/>
            <person name="Hundley H."/>
            <person name="Pangilinan J."/>
            <person name="Johnson J."/>
            <person name="Barry K."/>
            <person name="LaButti K."/>
            <person name="Ng V."/>
            <person name="Ahrendt S."/>
            <person name="Min B."/>
            <person name="Choi I.G."/>
            <person name="Park H."/>
            <person name="Plett J.M."/>
            <person name="Magnuson J."/>
            <person name="Spatafora J.W."/>
            <person name="Nagy L.G."/>
            <person name="Henrissat B."/>
            <person name="Grigoriev I.V."/>
            <person name="Yang Z.L."/>
            <person name="Xu J."/>
            <person name="Martin F.M."/>
        </authorList>
    </citation>
    <scope>NUCLEOTIDE SEQUENCE</scope>
    <source>
        <strain evidence="1">KUC20120723A-06</strain>
    </source>
</reference>